<evidence type="ECO:0000256" key="4">
    <source>
        <dbReference type="ARBA" id="ARBA00023136"/>
    </source>
</evidence>
<dbReference type="GO" id="GO:0005794">
    <property type="term" value="C:Golgi apparatus"/>
    <property type="evidence" value="ECO:0007669"/>
    <property type="project" value="TreeGrafter"/>
</dbReference>
<protein>
    <recommendedName>
        <fullName evidence="10">PRA1 family protein</fullName>
    </recommendedName>
</protein>
<feature type="region of interest" description="Disordered" evidence="5">
    <location>
        <begin position="134"/>
        <end position="164"/>
    </location>
</feature>
<keyword evidence="9" id="KW-1185">Reference proteome</keyword>
<name>A0AB34J5Z5_PRYPA</name>
<gene>
    <name evidence="8" type="ORF">AB1Y20_003695</name>
</gene>
<evidence type="ECO:0008006" key="10">
    <source>
        <dbReference type="Google" id="ProtNLM"/>
    </source>
</evidence>
<feature type="transmembrane region" description="Helical" evidence="6">
    <location>
        <begin position="1333"/>
        <end position="1363"/>
    </location>
</feature>
<comment type="subcellular location">
    <subcellularLocation>
        <location evidence="1">Membrane</location>
        <topology evidence="1">Multi-pass membrane protein</topology>
    </subcellularLocation>
</comment>
<evidence type="ECO:0000256" key="7">
    <source>
        <dbReference type="SAM" id="SignalP"/>
    </source>
</evidence>
<comment type="caution">
    <text evidence="8">The sequence shown here is derived from an EMBL/GenBank/DDBJ whole genome shotgun (WGS) entry which is preliminary data.</text>
</comment>
<feature type="signal peptide" evidence="7">
    <location>
        <begin position="1"/>
        <end position="24"/>
    </location>
</feature>
<dbReference type="InterPro" id="IPR004895">
    <property type="entry name" value="Prenylated_rab_accept_PRA1"/>
</dbReference>
<keyword evidence="4 6" id="KW-0472">Membrane</keyword>
<evidence type="ECO:0000256" key="6">
    <source>
        <dbReference type="SAM" id="Phobius"/>
    </source>
</evidence>
<feature type="compositionally biased region" description="Low complexity" evidence="5">
    <location>
        <begin position="137"/>
        <end position="147"/>
    </location>
</feature>
<reference evidence="8 9" key="1">
    <citation type="journal article" date="2024" name="Science">
        <title>Giant polyketide synthase enzymes in the biosynthesis of giant marine polyether toxins.</title>
        <authorList>
            <person name="Fallon T.R."/>
            <person name="Shende V.V."/>
            <person name="Wierzbicki I.H."/>
            <person name="Pendleton A.L."/>
            <person name="Watervoot N.F."/>
            <person name="Auber R.P."/>
            <person name="Gonzalez D.J."/>
            <person name="Wisecaver J.H."/>
            <person name="Moore B.S."/>
        </authorList>
    </citation>
    <scope>NUCLEOTIDE SEQUENCE [LARGE SCALE GENOMIC DNA]</scope>
    <source>
        <strain evidence="8 9">12B1</strain>
    </source>
</reference>
<evidence type="ECO:0000256" key="1">
    <source>
        <dbReference type="ARBA" id="ARBA00004141"/>
    </source>
</evidence>
<proteinExistence type="predicted"/>
<feature type="region of interest" description="Disordered" evidence="5">
    <location>
        <begin position="1205"/>
        <end position="1226"/>
    </location>
</feature>
<evidence type="ECO:0000313" key="8">
    <source>
        <dbReference type="EMBL" id="KAL1514601.1"/>
    </source>
</evidence>
<evidence type="ECO:0000256" key="3">
    <source>
        <dbReference type="ARBA" id="ARBA00022989"/>
    </source>
</evidence>
<dbReference type="GO" id="GO:0016020">
    <property type="term" value="C:membrane"/>
    <property type="evidence" value="ECO:0007669"/>
    <property type="project" value="UniProtKB-SubCell"/>
</dbReference>
<organism evidence="8 9">
    <name type="scientific">Prymnesium parvum</name>
    <name type="common">Toxic golden alga</name>
    <dbReference type="NCBI Taxonomy" id="97485"/>
    <lineage>
        <taxon>Eukaryota</taxon>
        <taxon>Haptista</taxon>
        <taxon>Haptophyta</taxon>
        <taxon>Prymnesiophyceae</taxon>
        <taxon>Prymnesiales</taxon>
        <taxon>Prymnesiaceae</taxon>
        <taxon>Prymnesium</taxon>
    </lineage>
</organism>
<evidence type="ECO:0000256" key="2">
    <source>
        <dbReference type="ARBA" id="ARBA00022692"/>
    </source>
</evidence>
<keyword evidence="2 6" id="KW-0812">Transmembrane</keyword>
<sequence length="1443" mass="155499">MRAFSPRGLVAVALAAVALWNSLALFSTVPTPPTAQVRRLETPPPPAAQRPPHGAPPPPPADPHPPAPPPVSPPSEDDWSLSLGEGGRAQVDEAIARAASVGEGAALRAVGGEEEAAAGWRVAAELVRMLGPRRRATPAAANRSAPRGLRRTAAPPPAQAAFHGLGSDELLPSETEAASAPPPCRAAGEVCLYDSVRVLPGVSLPPPPPPPPPCTSGDDECLRQLVASVSVWDFEVDRYVAPTYAQMPAAEPQPAAGEWDGGGTTWACGGADCMLSLVEREQARHEAPSAILDAMWRAWEPRRRLELQLAACAAASEPRGACDEADGEARARSAAAADASGAAVAEILHNGREREEEGREEFAELLLSPRTQLAAGRACWSSCPFGSGPCEACGFLVCCRANASAAESHPSCGGRGGDGRHRCVVPFVDWPERASPAEAAAAAEAEARGAWSPRETVREALLDAIVEPQLAGEGGGEVAEEAAASMVAQDDGKPWWWSAGRLKVYQGGDLETPGELRRAVRARSWRREIVLTYANEAGTAWVSNLALGLRRAGVEHLLIITLKPQHCKALAKSSQQLSCSWSSWQMPKCATPSALRTLWYLRHHYMSRILSLGRYNVMMLDGDFSVQRSPYPVLKAPPLARHNLIFSLDHSASCDNINIGFIYCQGCAANGRAKWVFDETIRRERAMCHPHAALLFGDNGSFWRETDAARITSAPHKLRGWASARDQKVMSDVVASSCCGRQTYAKMLPATTMVLDRERYEAIFKSKNCADMHPEEAGGVRTYFHSLDMHGGRAEDAAMETVAVTPSGLLDSWHGTGAGEVAGWTGRWLFAPPALAHFVGGDPAGGKVNLMQGIGWWHYEADEVVQWVRAMAGLPKSDMSVRGALPPQLLQQGCGTMNPSCWAYFTSALQEWQGLSPEQKHIRSRRSYRKSLAHMLGLLGADENSAGSQLKRVRLIALSGPGAAPIYNTSAEFLAADLRTRARLAAIGTLLSRAPVRPRVQCDSPWAVRMQGGVRGVAQVPGERWPFAGVGINLATCAHRAPSEPQGIELCCSAIYGRKLNAAQLDCIASVHPAFLEYTLAAMQSSGQTPLEVRLSELPRSADGRLDASPLLRYISEKDSAALRAPPRGVGTRVLFIRLEHGEELPPLGQALAWVHFRTKKHFIGDCQVHTALYSNMIDKPDDASGVQESISRLNHDIQAVGEEMTPRPKRPRMGKLVGRGHEDSRSVVGAQTATAGLYGTYQECGVQLVSRLTAECGPAPLLLASRYRPPSARGGSTPRLGYKRFHDGFVSAMADFLRPRPWNEFFDRFLFPEHLYDRVRTNLGYYQGNYCLIALAVLALTLLSSATFFLTSLAVAAVIAVATGWDSATPIPVINQPLGTQERLCVAALGSALLFHWSGSMQHLSRAASVSAVLVLTHATFRARSLSARWHRFTKDATSKCD</sequence>
<accession>A0AB34J5Z5</accession>
<dbReference type="Proteomes" id="UP001515480">
    <property type="component" value="Unassembled WGS sequence"/>
</dbReference>
<keyword evidence="7" id="KW-0732">Signal</keyword>
<feature type="chain" id="PRO_5044331600" description="PRA1 family protein" evidence="7">
    <location>
        <begin position="25"/>
        <end position="1443"/>
    </location>
</feature>
<dbReference type="PANTHER" id="PTHR19317">
    <property type="entry name" value="PRENYLATED RAB ACCEPTOR 1-RELATED"/>
    <property type="match status" value="1"/>
</dbReference>
<evidence type="ECO:0000256" key="5">
    <source>
        <dbReference type="SAM" id="MobiDB-lite"/>
    </source>
</evidence>
<dbReference type="PANTHER" id="PTHR19317:SF0">
    <property type="entry name" value="PRENYLATED RAB ACCEPTOR PROTEIN 1"/>
    <property type="match status" value="1"/>
</dbReference>
<keyword evidence="3 6" id="KW-1133">Transmembrane helix</keyword>
<evidence type="ECO:0000313" key="9">
    <source>
        <dbReference type="Proteomes" id="UP001515480"/>
    </source>
</evidence>
<dbReference type="EMBL" id="JBGBPQ010000012">
    <property type="protein sequence ID" value="KAL1514601.1"/>
    <property type="molecule type" value="Genomic_DNA"/>
</dbReference>
<feature type="region of interest" description="Disordered" evidence="5">
    <location>
        <begin position="32"/>
        <end position="91"/>
    </location>
</feature>
<dbReference type="Pfam" id="PF03208">
    <property type="entry name" value="PRA1"/>
    <property type="match status" value="1"/>
</dbReference>
<feature type="compositionally biased region" description="Pro residues" evidence="5">
    <location>
        <begin position="42"/>
        <end position="73"/>
    </location>
</feature>